<proteinExistence type="predicted"/>
<evidence type="ECO:0000313" key="1">
    <source>
        <dbReference type="EnsemblPlants" id="Bo31934s010.1"/>
    </source>
</evidence>
<dbReference type="Gramene" id="Bo31934s010.1">
    <property type="protein sequence ID" value="Bo31934s010.1"/>
    <property type="gene ID" value="Bo31934s010"/>
</dbReference>
<dbReference type="Proteomes" id="UP000032141">
    <property type="component" value="Unassembled WGS sequence"/>
</dbReference>
<reference evidence="1" key="1">
    <citation type="journal article" date="2014" name="Genome Biol.">
        <title>Transcriptome and methylome profiling reveals relics of genome dominance in the mesopolyploid Brassica oleracea.</title>
        <authorList>
            <person name="Parkin I.A."/>
            <person name="Koh C."/>
            <person name="Tang H."/>
            <person name="Robinson S.J."/>
            <person name="Kagale S."/>
            <person name="Clarke W.E."/>
            <person name="Town C.D."/>
            <person name="Nixon J."/>
            <person name="Krishnakumar V."/>
            <person name="Bidwell S.L."/>
            <person name="Denoeud F."/>
            <person name="Belcram H."/>
            <person name="Links M.G."/>
            <person name="Just J."/>
            <person name="Clarke C."/>
            <person name="Bender T."/>
            <person name="Huebert T."/>
            <person name="Mason A.S."/>
            <person name="Pires J.C."/>
            <person name="Barker G."/>
            <person name="Moore J."/>
            <person name="Walley P.G."/>
            <person name="Manoli S."/>
            <person name="Batley J."/>
            <person name="Edwards D."/>
            <person name="Nelson M.N."/>
            <person name="Wang X."/>
            <person name="Paterson A.H."/>
            <person name="King G."/>
            <person name="Bancroft I."/>
            <person name="Chalhoub B."/>
            <person name="Sharpe A.G."/>
        </authorList>
    </citation>
    <scope>NUCLEOTIDE SEQUENCE [LARGE SCALE GENOMIC DNA]</scope>
    <source>
        <strain evidence="1">cv. TO1000</strain>
    </source>
</reference>
<accession>A0A0D3AZ41</accession>
<keyword evidence="2" id="KW-1185">Reference proteome</keyword>
<name>A0A0D3AZ41_BRAOL</name>
<sequence>MVDSESIDANVDEFLKLVSDLCSVGVAVTDEVQAILLLCSLPSKYNQLKETLK</sequence>
<dbReference type="Pfam" id="PF14223">
    <property type="entry name" value="Retrotran_gag_2"/>
    <property type="match status" value="1"/>
</dbReference>
<evidence type="ECO:0000313" key="2">
    <source>
        <dbReference type="Proteomes" id="UP000032141"/>
    </source>
</evidence>
<dbReference type="HOGENOM" id="CLU_3074833_0_0_1"/>
<dbReference type="EnsemblPlants" id="Bo31934s010.1">
    <property type="protein sequence ID" value="Bo31934s010.1"/>
    <property type="gene ID" value="Bo31934s010"/>
</dbReference>
<dbReference type="AlphaFoldDB" id="A0A0D3AZ41"/>
<evidence type="ECO:0008006" key="3">
    <source>
        <dbReference type="Google" id="ProtNLM"/>
    </source>
</evidence>
<protein>
    <recommendedName>
        <fullName evidence="3">Retrovirus-related Pol polyprotein from transposon TNT 1-94</fullName>
    </recommendedName>
</protein>
<dbReference type="eggNOG" id="KOG0017">
    <property type="taxonomic scope" value="Eukaryota"/>
</dbReference>
<reference evidence="1" key="2">
    <citation type="submission" date="2015-06" db="UniProtKB">
        <authorList>
            <consortium name="EnsemblPlants"/>
        </authorList>
    </citation>
    <scope>IDENTIFICATION</scope>
</reference>
<organism evidence="1 2">
    <name type="scientific">Brassica oleracea var. oleracea</name>
    <dbReference type="NCBI Taxonomy" id="109376"/>
    <lineage>
        <taxon>Eukaryota</taxon>
        <taxon>Viridiplantae</taxon>
        <taxon>Streptophyta</taxon>
        <taxon>Embryophyta</taxon>
        <taxon>Tracheophyta</taxon>
        <taxon>Spermatophyta</taxon>
        <taxon>Magnoliopsida</taxon>
        <taxon>eudicotyledons</taxon>
        <taxon>Gunneridae</taxon>
        <taxon>Pentapetalae</taxon>
        <taxon>rosids</taxon>
        <taxon>malvids</taxon>
        <taxon>Brassicales</taxon>
        <taxon>Brassicaceae</taxon>
        <taxon>Brassiceae</taxon>
        <taxon>Brassica</taxon>
    </lineage>
</organism>